<feature type="compositionally biased region" description="Polar residues" evidence="1">
    <location>
        <begin position="574"/>
        <end position="585"/>
    </location>
</feature>
<dbReference type="EMBL" id="GL883151">
    <property type="protein sequence ID" value="EGG00062.1"/>
    <property type="molecule type" value="Genomic_DNA"/>
</dbReference>
<feature type="region of interest" description="Disordered" evidence="1">
    <location>
        <begin position="531"/>
        <end position="598"/>
    </location>
</feature>
<feature type="compositionally biased region" description="Basic and acidic residues" evidence="1">
    <location>
        <begin position="301"/>
        <end position="311"/>
    </location>
</feature>
<keyword evidence="3" id="KW-1185">Reference proteome</keyword>
<feature type="region of interest" description="Disordered" evidence="1">
    <location>
        <begin position="118"/>
        <end position="137"/>
    </location>
</feature>
<feature type="compositionally biased region" description="Polar residues" evidence="1">
    <location>
        <begin position="410"/>
        <end position="421"/>
    </location>
</feature>
<evidence type="ECO:0000313" key="3">
    <source>
        <dbReference type="Proteomes" id="UP000001072"/>
    </source>
</evidence>
<feature type="region of interest" description="Disordered" evidence="1">
    <location>
        <begin position="144"/>
        <end position="167"/>
    </location>
</feature>
<dbReference type="RefSeq" id="XP_007416660.1">
    <property type="nucleotide sequence ID" value="XM_007416598.1"/>
</dbReference>
<evidence type="ECO:0000313" key="2">
    <source>
        <dbReference type="EMBL" id="EGG00062.1"/>
    </source>
</evidence>
<dbReference type="HOGENOM" id="CLU_328747_0_0_1"/>
<feature type="compositionally biased region" description="Basic and acidic residues" evidence="1">
    <location>
        <begin position="564"/>
        <end position="573"/>
    </location>
</feature>
<name>F4S5P0_MELLP</name>
<feature type="compositionally biased region" description="Basic and acidic residues" evidence="1">
    <location>
        <begin position="361"/>
        <end position="370"/>
    </location>
</feature>
<reference evidence="3" key="1">
    <citation type="journal article" date="2011" name="Proc. Natl. Acad. Sci. U.S.A.">
        <title>Obligate biotrophy features unraveled by the genomic analysis of rust fungi.</title>
        <authorList>
            <person name="Duplessis S."/>
            <person name="Cuomo C.A."/>
            <person name="Lin Y.-C."/>
            <person name="Aerts A."/>
            <person name="Tisserant E."/>
            <person name="Veneault-Fourrey C."/>
            <person name="Joly D.L."/>
            <person name="Hacquard S."/>
            <person name="Amselem J."/>
            <person name="Cantarel B.L."/>
            <person name="Chiu R."/>
            <person name="Coutinho P.M."/>
            <person name="Feau N."/>
            <person name="Field M."/>
            <person name="Frey P."/>
            <person name="Gelhaye E."/>
            <person name="Goldberg J."/>
            <person name="Grabherr M.G."/>
            <person name="Kodira C.D."/>
            <person name="Kohler A."/>
            <person name="Kuees U."/>
            <person name="Lindquist E.A."/>
            <person name="Lucas S.M."/>
            <person name="Mago R."/>
            <person name="Mauceli E."/>
            <person name="Morin E."/>
            <person name="Murat C."/>
            <person name="Pangilinan J.L."/>
            <person name="Park R."/>
            <person name="Pearson M."/>
            <person name="Quesneville H."/>
            <person name="Rouhier N."/>
            <person name="Sakthikumar S."/>
            <person name="Salamov A.A."/>
            <person name="Schmutz J."/>
            <person name="Selles B."/>
            <person name="Shapiro H."/>
            <person name="Tanguay P."/>
            <person name="Tuskan G.A."/>
            <person name="Henrissat B."/>
            <person name="Van de Peer Y."/>
            <person name="Rouze P."/>
            <person name="Ellis J.G."/>
            <person name="Dodds P.N."/>
            <person name="Schein J.E."/>
            <person name="Zhong S."/>
            <person name="Hamelin R.C."/>
            <person name="Grigoriev I.V."/>
            <person name="Szabo L.J."/>
            <person name="Martin F."/>
        </authorList>
    </citation>
    <scope>NUCLEOTIDE SEQUENCE [LARGE SCALE GENOMIC DNA]</scope>
    <source>
        <strain evidence="3">98AG31 / pathotype 3-4-7</strain>
    </source>
</reference>
<feature type="region of interest" description="Disordered" evidence="1">
    <location>
        <begin position="344"/>
        <end position="370"/>
    </location>
</feature>
<dbReference type="InParanoid" id="F4S5P0"/>
<dbReference type="KEGG" id="mlr:MELLADRAFT_112196"/>
<accession>F4S5P0</accession>
<proteinExistence type="predicted"/>
<protein>
    <submittedName>
        <fullName evidence="2">Uncharacterized protein</fullName>
    </submittedName>
</protein>
<sequence length="874" mass="101406">MIPKQVFLSFTREILTPRTIEKNLKENGYRKGQDCFKFSSEKIHDDLNTLVQPISVESIILGNWKVSENDQVMSFDQKIPNGLENDLTMIDHHPFTNHYKGYHLDDINSVMSSWDEFENPKETTPMDSPRIKPSEGTLSKNKALKAPCSMDSRQSDTQDHLAKDKTKRRDLHIGKYVGLQPTLSSKKIRKSKAMKDLLKSTKSVSSSESNDVISIETIEKNWLKKKTRKMPDLDNVLKSTSVVDYSNGDLSSVDNPLKGEIPYCNNKKCVSQDNNVKAKFPYPASERDQRANHIQKHAKPTKKESKSDEKFRKQLEQIMRPVSEHFENLANIQLTGINKELKYPNASKKTTKPLGQSPDHSIGKDATESREQVMDKGLENLASQAIKSNKKASEYDSESVEERKIRELESMNTNNDSNEPFQNAKRKHASVSEAQGIQQSTALHEWNEYKRKSDRSTPAKLLRTKNLEDISGSKTNRHEIGSQSEHVLTIIALELKNILDIQLSGSSTVNGKRTEDIHGYEQSIQIDTTNDWRSKTKRKQKKMFPADDHTDSQQIPENILSEKVIPKQNERKTQLSSQEMTNPSTRKPKQVNPPSNNSSLLIKIRNHLRQQGEVHRSFRRSHEESYRKTRDLVFTYAHQGKQIIEKNKELFEDMSRAYGSVEKSMTKNLSRHLAQLNMKTFNSIVSFKAEHIIFPIFIRQVSWICKLTQDLSMITKDYKLGEKFTNTPTVYVSASEFFRKWLKNKALEYLHYVEENINKPIWKDMNEHKESPRGNSSVQLIHHLEFATLTPKWTVISWDIFWEWLKTYDSTLHELTQIQNPKTQNLLRQFKIHYAREVMQQMIEKDGQFFEMEFCIEHKIPRGKFKRLKSETLY</sequence>
<dbReference type="Proteomes" id="UP000001072">
    <property type="component" value="Unassembled WGS sequence"/>
</dbReference>
<dbReference type="OrthoDB" id="10475465at2759"/>
<gene>
    <name evidence="2" type="ORF">MELLADRAFT_112196</name>
</gene>
<feature type="region of interest" description="Disordered" evidence="1">
    <location>
        <begin position="384"/>
        <end position="425"/>
    </location>
</feature>
<feature type="compositionally biased region" description="Basic and acidic residues" evidence="1">
    <location>
        <begin position="153"/>
        <end position="164"/>
    </location>
</feature>
<organism evidence="3">
    <name type="scientific">Melampsora larici-populina (strain 98AG31 / pathotype 3-4-7)</name>
    <name type="common">Poplar leaf rust fungus</name>
    <dbReference type="NCBI Taxonomy" id="747676"/>
    <lineage>
        <taxon>Eukaryota</taxon>
        <taxon>Fungi</taxon>
        <taxon>Dikarya</taxon>
        <taxon>Basidiomycota</taxon>
        <taxon>Pucciniomycotina</taxon>
        <taxon>Pucciniomycetes</taxon>
        <taxon>Pucciniales</taxon>
        <taxon>Melampsoraceae</taxon>
        <taxon>Melampsora</taxon>
    </lineage>
</organism>
<dbReference type="VEuPathDB" id="FungiDB:MELLADRAFT_112196"/>
<feature type="compositionally biased region" description="Basic and acidic residues" evidence="1">
    <location>
        <begin position="400"/>
        <end position="409"/>
    </location>
</feature>
<evidence type="ECO:0000256" key="1">
    <source>
        <dbReference type="SAM" id="MobiDB-lite"/>
    </source>
</evidence>
<dbReference type="GeneID" id="18924600"/>
<feature type="region of interest" description="Disordered" evidence="1">
    <location>
        <begin position="286"/>
        <end position="311"/>
    </location>
</feature>
<dbReference type="AlphaFoldDB" id="F4S5P0"/>